<organism evidence="4">
    <name type="scientific">Mesocestoides corti</name>
    <name type="common">Flatworm</name>
    <dbReference type="NCBI Taxonomy" id="53468"/>
    <lineage>
        <taxon>Eukaryota</taxon>
        <taxon>Metazoa</taxon>
        <taxon>Spiralia</taxon>
        <taxon>Lophotrochozoa</taxon>
        <taxon>Platyhelminthes</taxon>
        <taxon>Cestoda</taxon>
        <taxon>Eucestoda</taxon>
        <taxon>Cyclophyllidea</taxon>
        <taxon>Mesocestoididae</taxon>
        <taxon>Mesocestoides</taxon>
    </lineage>
</organism>
<dbReference type="InterPro" id="IPR035940">
    <property type="entry name" value="CAP_sf"/>
</dbReference>
<dbReference type="InterPro" id="IPR001283">
    <property type="entry name" value="CRISP-related"/>
</dbReference>
<dbReference type="InterPro" id="IPR014044">
    <property type="entry name" value="CAP_dom"/>
</dbReference>
<dbReference type="PANTHER" id="PTHR10334">
    <property type="entry name" value="CYSTEINE-RICH SECRETORY PROTEIN-RELATED"/>
    <property type="match status" value="1"/>
</dbReference>
<evidence type="ECO:0000256" key="1">
    <source>
        <dbReference type="SAM" id="MobiDB-lite"/>
    </source>
</evidence>
<feature type="compositionally biased region" description="Polar residues" evidence="1">
    <location>
        <begin position="235"/>
        <end position="247"/>
    </location>
</feature>
<accession>A0A5K3F8I7</accession>
<sequence length="272" mass="30201">MASFVIYLISVVRIMLKFICLLSLLWWAEADSPTVDESKQIVELLTKIRKEVNPTASNMMLMEYSDELENLAKTWLNNCTYPLPHGPAYPEYKDVVDVLQTGSSKANASFDLSALFDSEKNAYNYENNTCNSSCANYRRMVWSTATHVGCYRQYCARSSNWSDSTYIMACLYRPVVLNDQEKPYKNGTPCSACPYGPDCNHNQCTQKQMPTTSTTSTPSSSSSISTGPSSSTGSLEPTNSEQPTTSVSTQLPAFSHLIFAFITSALYINLSS</sequence>
<evidence type="ECO:0000256" key="2">
    <source>
        <dbReference type="SAM" id="SignalP"/>
    </source>
</evidence>
<feature type="chain" id="PRO_5024324546" evidence="2">
    <location>
        <begin position="31"/>
        <end position="272"/>
    </location>
</feature>
<dbReference type="WBParaSite" id="MCU_006219-RA">
    <property type="protein sequence ID" value="MCU_006219-RA"/>
    <property type="gene ID" value="MCU_006219"/>
</dbReference>
<dbReference type="Pfam" id="PF00188">
    <property type="entry name" value="CAP"/>
    <property type="match status" value="1"/>
</dbReference>
<feature type="region of interest" description="Disordered" evidence="1">
    <location>
        <begin position="207"/>
        <end position="247"/>
    </location>
</feature>
<reference evidence="4" key="1">
    <citation type="submission" date="2019-11" db="UniProtKB">
        <authorList>
            <consortium name="WormBaseParasite"/>
        </authorList>
    </citation>
    <scope>IDENTIFICATION</scope>
</reference>
<feature type="signal peptide" evidence="2">
    <location>
        <begin position="1"/>
        <end position="30"/>
    </location>
</feature>
<dbReference type="SUPFAM" id="SSF55797">
    <property type="entry name" value="PR-1-like"/>
    <property type="match status" value="1"/>
</dbReference>
<feature type="domain" description="SCP" evidence="3">
    <location>
        <begin position="36"/>
        <end position="178"/>
    </location>
</feature>
<dbReference type="Gene3D" id="3.40.33.10">
    <property type="entry name" value="CAP"/>
    <property type="match status" value="1"/>
</dbReference>
<keyword evidence="2" id="KW-0732">Signal</keyword>
<dbReference type="SMART" id="SM00198">
    <property type="entry name" value="SCP"/>
    <property type="match status" value="1"/>
</dbReference>
<evidence type="ECO:0000313" key="4">
    <source>
        <dbReference type="WBParaSite" id="MCU_006219-RA"/>
    </source>
</evidence>
<protein>
    <submittedName>
        <fullName evidence="4">SCP domain-containing protein</fullName>
    </submittedName>
</protein>
<dbReference type="AlphaFoldDB" id="A0A5K3F8I7"/>
<evidence type="ECO:0000259" key="3">
    <source>
        <dbReference type="SMART" id="SM00198"/>
    </source>
</evidence>
<proteinExistence type="predicted"/>
<name>A0A5K3F8I7_MESCO</name>
<feature type="compositionally biased region" description="Low complexity" evidence="1">
    <location>
        <begin position="210"/>
        <end position="234"/>
    </location>
</feature>